<organism evidence="1 2">
    <name type="scientific">Vermiconidia calcicola</name>
    <dbReference type="NCBI Taxonomy" id="1690605"/>
    <lineage>
        <taxon>Eukaryota</taxon>
        <taxon>Fungi</taxon>
        <taxon>Dikarya</taxon>
        <taxon>Ascomycota</taxon>
        <taxon>Pezizomycotina</taxon>
        <taxon>Dothideomycetes</taxon>
        <taxon>Dothideomycetidae</taxon>
        <taxon>Mycosphaerellales</taxon>
        <taxon>Extremaceae</taxon>
        <taxon>Vermiconidia</taxon>
    </lineage>
</organism>
<comment type="caution">
    <text evidence="1">The sequence shown here is derived from an EMBL/GenBank/DDBJ whole genome shotgun (WGS) entry which is preliminary data.</text>
</comment>
<protein>
    <submittedName>
        <fullName evidence="1">Uncharacterized protein</fullName>
    </submittedName>
</protein>
<dbReference type="EMBL" id="JAUTXU010000021">
    <property type="protein sequence ID" value="KAK3720606.1"/>
    <property type="molecule type" value="Genomic_DNA"/>
</dbReference>
<dbReference type="Proteomes" id="UP001281147">
    <property type="component" value="Unassembled WGS sequence"/>
</dbReference>
<proteinExistence type="predicted"/>
<evidence type="ECO:0000313" key="1">
    <source>
        <dbReference type="EMBL" id="KAK3720606.1"/>
    </source>
</evidence>
<keyword evidence="2" id="KW-1185">Reference proteome</keyword>
<evidence type="ECO:0000313" key="2">
    <source>
        <dbReference type="Proteomes" id="UP001281147"/>
    </source>
</evidence>
<reference evidence="1" key="1">
    <citation type="submission" date="2023-07" db="EMBL/GenBank/DDBJ databases">
        <title>Black Yeasts Isolated from many extreme environments.</title>
        <authorList>
            <person name="Coleine C."/>
            <person name="Stajich J.E."/>
            <person name="Selbmann L."/>
        </authorList>
    </citation>
    <scope>NUCLEOTIDE SEQUENCE</scope>
    <source>
        <strain evidence="1">CCFEE 5714</strain>
    </source>
</reference>
<name>A0ACC3NPM0_9PEZI</name>
<gene>
    <name evidence="1" type="ORF">LTR37_003655</name>
</gene>
<sequence>MSSKDGSKLVADLGEDNVAFVQYNVLARSDQVNLFKTAVNRSPTRSIDVVIANAGISGEDTLWRGDDVGPNDDPIEPDLKILRTNLLGLIYAAKLAIHFFSRNRLPGATLFAAIRLFKVGSARSDALFAAHDAWHGYAY</sequence>
<accession>A0ACC3NPM0</accession>